<dbReference type="CDD" id="cd00882">
    <property type="entry name" value="Ras_like_GTPase"/>
    <property type="match status" value="1"/>
</dbReference>
<dbReference type="RefSeq" id="WP_418890791.1">
    <property type="nucleotide sequence ID" value="NZ_JBEUWX010000002.1"/>
</dbReference>
<evidence type="ECO:0000256" key="3">
    <source>
        <dbReference type="ARBA" id="ARBA00022801"/>
    </source>
</evidence>
<evidence type="ECO:0000256" key="2">
    <source>
        <dbReference type="ARBA" id="ARBA00022741"/>
    </source>
</evidence>
<keyword evidence="2" id="KW-0547">Nucleotide-binding</keyword>
<evidence type="ECO:0000313" key="5">
    <source>
        <dbReference type="EMBL" id="MFA9949681.1"/>
    </source>
</evidence>
<dbReference type="InterPro" id="IPR004130">
    <property type="entry name" value="Gpn"/>
</dbReference>
<dbReference type="InterPro" id="IPR027417">
    <property type="entry name" value="P-loop_NTPase"/>
</dbReference>
<dbReference type="PANTHER" id="PTHR42708:SF1">
    <property type="entry name" value="GLIDING MOTILITY PROTEIN MGLA"/>
    <property type="match status" value="1"/>
</dbReference>
<sequence length="186" mass="20847">MNMVHKIIFTGPVGSGKTTAINVISDIPTVRTESMATDMTRTMKAETTVAMDYGRINLPNNAAIHLYGTPGQERFDFMWDILIEGGIGLVLLVNNDRPNPVRDLRFFISAFKDFIQRTALVIGVTHSDLRPRPSTEDYQQELASLGLRGVPVFEVDARERRDIVLLIESLLCSIDPMVERRKAARS</sequence>
<dbReference type="Proteomes" id="UP001574673">
    <property type="component" value="Unassembled WGS sequence"/>
</dbReference>
<dbReference type="SUPFAM" id="SSF52540">
    <property type="entry name" value="P-loop containing nucleoside triphosphate hydrolases"/>
    <property type="match status" value="1"/>
</dbReference>
<dbReference type="InterPro" id="IPR052705">
    <property type="entry name" value="Gliding_Motility_GTPase"/>
</dbReference>
<evidence type="ECO:0000313" key="6">
    <source>
        <dbReference type="Proteomes" id="UP001574673"/>
    </source>
</evidence>
<dbReference type="PANTHER" id="PTHR42708">
    <property type="entry name" value="ATP/GTP-BINDING PROTEIN-RELATED"/>
    <property type="match status" value="1"/>
</dbReference>
<name>A0ABV4UEA2_9RHOO</name>
<accession>A0ABV4UEA2</accession>
<dbReference type="Gene3D" id="3.40.50.300">
    <property type="entry name" value="P-loop containing nucleotide triphosphate hydrolases"/>
    <property type="match status" value="1"/>
</dbReference>
<keyword evidence="4" id="KW-0342">GTP-binding</keyword>
<protein>
    <submittedName>
        <fullName evidence="5">ATP/GTP-binding protein</fullName>
    </submittedName>
</protein>
<comment type="caution">
    <text evidence="5">The sequence shown here is derived from an EMBL/GenBank/DDBJ whole genome shotgun (WGS) entry which is preliminary data.</text>
</comment>
<dbReference type="EMBL" id="JBEUWX010000002">
    <property type="protein sequence ID" value="MFA9949681.1"/>
    <property type="molecule type" value="Genomic_DNA"/>
</dbReference>
<organism evidence="5 6">
    <name type="scientific">Dentiradicibacter hellwigii</name>
    <dbReference type="NCBI Taxonomy" id="3149053"/>
    <lineage>
        <taxon>Bacteria</taxon>
        <taxon>Pseudomonadati</taxon>
        <taxon>Pseudomonadota</taxon>
        <taxon>Betaproteobacteria</taxon>
        <taxon>Rhodocyclales</taxon>
        <taxon>Rhodocyclaceae</taxon>
        <taxon>Dentiradicibacter</taxon>
    </lineage>
</organism>
<proteinExistence type="inferred from homology"/>
<keyword evidence="3" id="KW-0378">Hydrolase</keyword>
<dbReference type="Pfam" id="PF03029">
    <property type="entry name" value="ATP_bind_1"/>
    <property type="match status" value="1"/>
</dbReference>
<reference evidence="6" key="1">
    <citation type="submission" date="2024-06" db="EMBL/GenBank/DDBJ databases">
        <title>Radixoralia hellwigii gen. nov., sp nov., isolated from a root canal in the human oral cavity.</title>
        <authorList>
            <person name="Bartsch S."/>
            <person name="Wittmer A."/>
            <person name="Schulz A.-K."/>
            <person name="Neumann-Schaal M."/>
            <person name="Wolf J."/>
            <person name="Gronow S."/>
            <person name="Tennert C."/>
            <person name="Haecker G."/>
            <person name="Cieplik F."/>
            <person name="Al-Ahmad A."/>
        </authorList>
    </citation>
    <scope>NUCLEOTIDE SEQUENCE [LARGE SCALE GENOMIC DNA]</scope>
    <source>
        <strain evidence="6">Wk13</strain>
    </source>
</reference>
<evidence type="ECO:0000256" key="1">
    <source>
        <dbReference type="ARBA" id="ARBA00005290"/>
    </source>
</evidence>
<keyword evidence="6" id="KW-1185">Reference proteome</keyword>
<gene>
    <name evidence="5" type="ORF">ABCS64_04940</name>
</gene>
<comment type="similarity">
    <text evidence="1">Belongs to the GPN-loop GTPase family.</text>
</comment>
<evidence type="ECO:0000256" key="4">
    <source>
        <dbReference type="ARBA" id="ARBA00023134"/>
    </source>
</evidence>